<dbReference type="EMBL" id="AONC01000027">
    <property type="protein sequence ID" value="EXJ15393.1"/>
    <property type="molecule type" value="Genomic_DNA"/>
</dbReference>
<dbReference type="AlphaFoldDB" id="W9V766"/>
<evidence type="ECO:0000313" key="3">
    <source>
        <dbReference type="Proteomes" id="UP000019460"/>
    </source>
</evidence>
<dbReference type="STRING" id="1249627.D779_1489"/>
<protein>
    <recommendedName>
        <fullName evidence="1">Effector-associated domain-containing protein</fullName>
    </recommendedName>
</protein>
<dbReference type="Proteomes" id="UP000019460">
    <property type="component" value="Unassembled WGS sequence"/>
</dbReference>
<gene>
    <name evidence="2" type="ORF">D779_1489</name>
</gene>
<dbReference type="SUPFAM" id="SSF50494">
    <property type="entry name" value="Trypsin-like serine proteases"/>
    <property type="match status" value="1"/>
</dbReference>
<organism evidence="2 3">
    <name type="scientific">Imhoffiella purpurea</name>
    <dbReference type="NCBI Taxonomy" id="1249627"/>
    <lineage>
        <taxon>Bacteria</taxon>
        <taxon>Pseudomonadati</taxon>
        <taxon>Pseudomonadota</taxon>
        <taxon>Gammaproteobacteria</taxon>
        <taxon>Chromatiales</taxon>
        <taxon>Chromatiaceae</taxon>
        <taxon>Imhoffiella</taxon>
    </lineage>
</organism>
<dbReference type="eggNOG" id="COG0265">
    <property type="taxonomic scope" value="Bacteria"/>
</dbReference>
<dbReference type="Pfam" id="PF19961">
    <property type="entry name" value="EAD8"/>
    <property type="match status" value="1"/>
</dbReference>
<comment type="caution">
    <text evidence="2">The sequence shown here is derived from an EMBL/GenBank/DDBJ whole genome shotgun (WGS) entry which is preliminary data.</text>
</comment>
<reference evidence="2 3" key="1">
    <citation type="submission" date="2012-11" db="EMBL/GenBank/DDBJ databases">
        <title>Genome assembly of Thiorhodococcus sp. AK35.</title>
        <authorList>
            <person name="Nupur N."/>
            <person name="Khatri I."/>
            <person name="Subramanian S."/>
            <person name="Pinnaka A."/>
        </authorList>
    </citation>
    <scope>NUCLEOTIDE SEQUENCE [LARGE SCALE GENOMIC DNA]</scope>
    <source>
        <strain evidence="2 3">AK35</strain>
    </source>
</reference>
<sequence>MGAQPGCGFSVAPGWLLTCAHVVGRAAALGRDIEVYPWGRAPRTLVLRHLRGDLDLALLEDPEGVSVSAVFGGDPQRDQLLVGIGFPVRDQRPELDDFTARFEGITQLHDRTTGGELRLIKLKQGLIDYGFSGGPLIQATTGRVIGVTRLSQDTRLDLGGWAVPAEAVRAFCEDVGVTLAPPGPLQTEVLEAPAKPPVERLRDLLLGLPRWNDRRDRLGFVEIALGRRHPILHEVEWEGSARQLAWDLARACEDYPEPTETGRSPACALLEAIPREFGRSPVRDREIQALSALLDCPKPAGA</sequence>
<dbReference type="InterPro" id="IPR045437">
    <property type="entry name" value="EAD8"/>
</dbReference>
<feature type="domain" description="Effector-associated" evidence="1">
    <location>
        <begin position="198"/>
        <end position="280"/>
    </location>
</feature>
<name>W9V766_9GAMM</name>
<dbReference type="InterPro" id="IPR009003">
    <property type="entry name" value="Peptidase_S1_PA"/>
</dbReference>
<keyword evidence="3" id="KW-1185">Reference proteome</keyword>
<accession>W9V766</accession>
<proteinExistence type="predicted"/>
<evidence type="ECO:0000313" key="2">
    <source>
        <dbReference type="EMBL" id="EXJ15393.1"/>
    </source>
</evidence>
<evidence type="ECO:0000259" key="1">
    <source>
        <dbReference type="Pfam" id="PF19961"/>
    </source>
</evidence>
<dbReference type="Gene3D" id="2.40.10.120">
    <property type="match status" value="1"/>
</dbReference>
<dbReference type="Pfam" id="PF13365">
    <property type="entry name" value="Trypsin_2"/>
    <property type="match status" value="1"/>
</dbReference>